<evidence type="ECO:0000256" key="2">
    <source>
        <dbReference type="ARBA" id="ARBA00005695"/>
    </source>
</evidence>
<evidence type="ECO:0000313" key="5">
    <source>
        <dbReference type="EMBL" id="RDJ21540.1"/>
    </source>
</evidence>
<comment type="subcellular location">
    <subcellularLocation>
        <location evidence="1">Periplasm</location>
    </subcellularLocation>
</comment>
<dbReference type="EMBL" id="QQTP01000012">
    <property type="protein sequence ID" value="RDJ21540.1"/>
    <property type="molecule type" value="Genomic_DNA"/>
</dbReference>
<comment type="similarity">
    <text evidence="2">Belongs to the bacterial solute-binding protein 5 family.</text>
</comment>
<dbReference type="InterPro" id="IPR000914">
    <property type="entry name" value="SBP_5_dom"/>
</dbReference>
<dbReference type="InterPro" id="IPR030678">
    <property type="entry name" value="Peptide/Ni-bd"/>
</dbReference>
<evidence type="ECO:0000256" key="1">
    <source>
        <dbReference type="ARBA" id="ARBA00004418"/>
    </source>
</evidence>
<keyword evidence="3" id="KW-0732">Signal</keyword>
<dbReference type="GO" id="GO:1904680">
    <property type="term" value="F:peptide transmembrane transporter activity"/>
    <property type="evidence" value="ECO:0007669"/>
    <property type="project" value="TreeGrafter"/>
</dbReference>
<evidence type="ECO:0000256" key="3">
    <source>
        <dbReference type="SAM" id="SignalP"/>
    </source>
</evidence>
<dbReference type="Gene3D" id="3.40.190.10">
    <property type="entry name" value="Periplasmic binding protein-like II"/>
    <property type="match status" value="1"/>
</dbReference>
<comment type="caution">
    <text evidence="5">The sequence shown here is derived from an EMBL/GenBank/DDBJ whole genome shotgun (WGS) entry which is preliminary data.</text>
</comment>
<protein>
    <submittedName>
        <fullName evidence="5">Peptide ABC transporter substrate-binding protein</fullName>
    </submittedName>
</protein>
<organism evidence="5 6">
    <name type="scientific">Bosea caraganae</name>
    <dbReference type="NCBI Taxonomy" id="2763117"/>
    <lineage>
        <taxon>Bacteria</taxon>
        <taxon>Pseudomonadati</taxon>
        <taxon>Pseudomonadota</taxon>
        <taxon>Alphaproteobacteria</taxon>
        <taxon>Hyphomicrobiales</taxon>
        <taxon>Boseaceae</taxon>
        <taxon>Bosea</taxon>
    </lineage>
</organism>
<feature type="domain" description="Solute-binding protein family 5" evidence="4">
    <location>
        <begin position="74"/>
        <end position="440"/>
    </location>
</feature>
<reference evidence="6" key="1">
    <citation type="submission" date="2018-07" db="EMBL/GenBank/DDBJ databases">
        <authorList>
            <person name="Safronova V.I."/>
            <person name="Chirak E.R."/>
            <person name="Sazanova A.L."/>
        </authorList>
    </citation>
    <scope>NUCLEOTIDE SEQUENCE [LARGE SCALE GENOMIC DNA]</scope>
    <source>
        <strain evidence="6">RCAM04685</strain>
    </source>
</reference>
<sequence>MVFGCVPGRRKRAALAILIGSVLLAGAASAQTLRTVINADIRGLMPGKSPDISTGSVLQNVYEGLVAWRSDGSVAPMLADKIEVSADKQTYTFTLRDGITFHNGAPLTAREVVWTWQRFLDPKSAWPCRGNFDGSNAIKVESVQALDDGHVAFHLASPSGALLSAMARADCDSTGIAHPASVDAEGNWIAAIGTGPFKLSEWRKGQFVELSRFDGYKPRSEAADGLAGAKIAKVEKVRIELIPDAQSTKLALFQGKIDLWPEADSNQVKELQQNPSVTVLTTPLAAIYALPLQTRDPVLADKRIRQAINYAIDRGSLSGALFDGKVPASASLIPATSAFYGPVQKTGAEFDPAKAKALIAAAGYKGERIVILTNKQNAVMADTAIYVQAMLREVGLNADVEVLEFGAQFERYYAGRYQMMVWNVTPYLDPLFIVERFTGDKARQADKPWDNPKARDLLKSLFAESDAAKRQALYDDLQRLYLDDMPMVVWGTRVSSTAVRRNVVGFEGWPGQKPRFWGVSVN</sequence>
<dbReference type="AlphaFoldDB" id="A0A370L1U7"/>
<name>A0A370L1U7_9HYPH</name>
<dbReference type="Gene3D" id="3.10.105.10">
    <property type="entry name" value="Dipeptide-binding Protein, Domain 3"/>
    <property type="match status" value="1"/>
</dbReference>
<dbReference type="Pfam" id="PF00496">
    <property type="entry name" value="SBP_bac_5"/>
    <property type="match status" value="1"/>
</dbReference>
<dbReference type="GO" id="GO:0015833">
    <property type="term" value="P:peptide transport"/>
    <property type="evidence" value="ECO:0007669"/>
    <property type="project" value="TreeGrafter"/>
</dbReference>
<dbReference type="GO" id="GO:0043190">
    <property type="term" value="C:ATP-binding cassette (ABC) transporter complex"/>
    <property type="evidence" value="ECO:0007669"/>
    <property type="project" value="InterPro"/>
</dbReference>
<feature type="chain" id="PRO_5030068269" evidence="3">
    <location>
        <begin position="31"/>
        <end position="522"/>
    </location>
</feature>
<dbReference type="Gene3D" id="3.90.76.10">
    <property type="entry name" value="Dipeptide-binding Protein, Domain 1"/>
    <property type="match status" value="1"/>
</dbReference>
<dbReference type="PIRSF" id="PIRSF002741">
    <property type="entry name" value="MppA"/>
    <property type="match status" value="1"/>
</dbReference>
<proteinExistence type="inferred from homology"/>
<dbReference type="InterPro" id="IPR039424">
    <property type="entry name" value="SBP_5"/>
</dbReference>
<dbReference type="Proteomes" id="UP000255207">
    <property type="component" value="Unassembled WGS sequence"/>
</dbReference>
<feature type="signal peptide" evidence="3">
    <location>
        <begin position="1"/>
        <end position="30"/>
    </location>
</feature>
<dbReference type="GO" id="GO:0030288">
    <property type="term" value="C:outer membrane-bounded periplasmic space"/>
    <property type="evidence" value="ECO:0007669"/>
    <property type="project" value="UniProtKB-ARBA"/>
</dbReference>
<keyword evidence="6" id="KW-1185">Reference proteome</keyword>
<accession>A0A370L1U7</accession>
<gene>
    <name evidence="5" type="ORF">DWE98_20655</name>
</gene>
<dbReference type="OrthoDB" id="9803988at2"/>
<evidence type="ECO:0000313" key="6">
    <source>
        <dbReference type="Proteomes" id="UP000255207"/>
    </source>
</evidence>
<dbReference type="PANTHER" id="PTHR30290">
    <property type="entry name" value="PERIPLASMIC BINDING COMPONENT OF ABC TRANSPORTER"/>
    <property type="match status" value="1"/>
</dbReference>
<dbReference type="SUPFAM" id="SSF53850">
    <property type="entry name" value="Periplasmic binding protein-like II"/>
    <property type="match status" value="1"/>
</dbReference>
<evidence type="ECO:0000259" key="4">
    <source>
        <dbReference type="Pfam" id="PF00496"/>
    </source>
</evidence>